<feature type="transmembrane region" description="Helical" evidence="6">
    <location>
        <begin position="196"/>
        <end position="215"/>
    </location>
</feature>
<evidence type="ECO:0000313" key="8">
    <source>
        <dbReference type="EMBL" id="PQK11244.1"/>
    </source>
</evidence>
<dbReference type="Gene3D" id="1.20.1720.10">
    <property type="entry name" value="Multidrug resistance protein D"/>
    <property type="match status" value="1"/>
</dbReference>
<evidence type="ECO:0000256" key="5">
    <source>
        <dbReference type="SAM" id="MobiDB-lite"/>
    </source>
</evidence>
<keyword evidence="2 6" id="KW-0812">Transmembrane</keyword>
<dbReference type="AlphaFoldDB" id="A0A2S7Y5C5"/>
<feature type="compositionally biased region" description="Low complexity" evidence="5">
    <location>
        <begin position="1"/>
        <end position="13"/>
    </location>
</feature>
<dbReference type="GO" id="GO:0010509">
    <property type="term" value="P:intracellular polyamine homeostasis"/>
    <property type="evidence" value="ECO:0007669"/>
    <property type="project" value="TreeGrafter"/>
</dbReference>
<evidence type="ECO:0000256" key="4">
    <source>
        <dbReference type="ARBA" id="ARBA00023136"/>
    </source>
</evidence>
<gene>
    <name evidence="8" type="ORF">BB8028_0002g15620</name>
</gene>
<feature type="transmembrane region" description="Helical" evidence="6">
    <location>
        <begin position="164"/>
        <end position="184"/>
    </location>
</feature>
<dbReference type="GO" id="GO:0015203">
    <property type="term" value="F:polyamine transmembrane transporter activity"/>
    <property type="evidence" value="ECO:0007669"/>
    <property type="project" value="TreeGrafter"/>
</dbReference>
<dbReference type="InterPro" id="IPR011701">
    <property type="entry name" value="MFS"/>
</dbReference>
<feature type="transmembrane region" description="Helical" evidence="6">
    <location>
        <begin position="491"/>
        <end position="512"/>
    </location>
</feature>
<dbReference type="SUPFAM" id="SSF103473">
    <property type="entry name" value="MFS general substrate transporter"/>
    <property type="match status" value="1"/>
</dbReference>
<feature type="transmembrane region" description="Helical" evidence="6">
    <location>
        <begin position="467"/>
        <end position="485"/>
    </location>
</feature>
<feature type="transmembrane region" description="Helical" evidence="6">
    <location>
        <begin position="286"/>
        <end position="304"/>
    </location>
</feature>
<feature type="region of interest" description="Disordered" evidence="5">
    <location>
        <begin position="1"/>
        <end position="96"/>
    </location>
</feature>
<dbReference type="Pfam" id="PF07690">
    <property type="entry name" value="MFS_1"/>
    <property type="match status" value="1"/>
</dbReference>
<dbReference type="Proteomes" id="UP000237441">
    <property type="component" value="Unassembled WGS sequence"/>
</dbReference>
<proteinExistence type="predicted"/>
<evidence type="ECO:0000313" key="9">
    <source>
        <dbReference type="Proteomes" id="UP000237441"/>
    </source>
</evidence>
<evidence type="ECO:0000256" key="1">
    <source>
        <dbReference type="ARBA" id="ARBA00004141"/>
    </source>
</evidence>
<feature type="compositionally biased region" description="Low complexity" evidence="5">
    <location>
        <begin position="60"/>
        <end position="71"/>
    </location>
</feature>
<feature type="compositionally biased region" description="Basic and acidic residues" evidence="5">
    <location>
        <begin position="16"/>
        <end position="26"/>
    </location>
</feature>
<dbReference type="Gene3D" id="1.20.1250.20">
    <property type="entry name" value="MFS general substrate transporter like domains"/>
    <property type="match status" value="1"/>
</dbReference>
<feature type="transmembrane region" description="Helical" evidence="6">
    <location>
        <begin position="258"/>
        <end position="280"/>
    </location>
</feature>
<dbReference type="GO" id="GO:0005886">
    <property type="term" value="C:plasma membrane"/>
    <property type="evidence" value="ECO:0007669"/>
    <property type="project" value="TreeGrafter"/>
</dbReference>
<dbReference type="OrthoDB" id="3936150at2759"/>
<evidence type="ECO:0000259" key="7">
    <source>
        <dbReference type="PROSITE" id="PS50850"/>
    </source>
</evidence>
<dbReference type="PANTHER" id="PTHR23502">
    <property type="entry name" value="MAJOR FACILITATOR SUPERFAMILY"/>
    <property type="match status" value="1"/>
</dbReference>
<dbReference type="PROSITE" id="PS50850">
    <property type="entry name" value="MFS"/>
    <property type="match status" value="1"/>
</dbReference>
<keyword evidence="3 6" id="KW-1133">Transmembrane helix</keyword>
<dbReference type="EMBL" id="JRHA01000002">
    <property type="protein sequence ID" value="PQK11244.1"/>
    <property type="molecule type" value="Genomic_DNA"/>
</dbReference>
<dbReference type="CDD" id="cd17323">
    <property type="entry name" value="MFS_Tpo1_MDR_like"/>
    <property type="match status" value="1"/>
</dbReference>
<dbReference type="InterPro" id="IPR036259">
    <property type="entry name" value="MFS_trans_sf"/>
</dbReference>
<evidence type="ECO:0000256" key="3">
    <source>
        <dbReference type="ARBA" id="ARBA00022989"/>
    </source>
</evidence>
<feature type="transmembrane region" description="Helical" evidence="6">
    <location>
        <begin position="533"/>
        <end position="550"/>
    </location>
</feature>
<feature type="compositionally biased region" description="Low complexity" evidence="5">
    <location>
        <begin position="35"/>
        <end position="46"/>
    </location>
</feature>
<feature type="transmembrane region" description="Helical" evidence="6">
    <location>
        <begin position="128"/>
        <end position="152"/>
    </location>
</feature>
<comment type="caution">
    <text evidence="8">The sequence shown here is derived from an EMBL/GenBank/DDBJ whole genome shotgun (WGS) entry which is preliminary data.</text>
</comment>
<dbReference type="InterPro" id="IPR020846">
    <property type="entry name" value="MFS_dom"/>
</dbReference>
<dbReference type="PANTHER" id="PTHR23502:SF5">
    <property type="entry name" value="QUINIDINE RESISTANCE PROTEIN 3"/>
    <property type="match status" value="1"/>
</dbReference>
<evidence type="ECO:0000256" key="6">
    <source>
        <dbReference type="SAM" id="Phobius"/>
    </source>
</evidence>
<name>A0A2S7Y5C5_BEABA</name>
<feature type="domain" description="Major facilitator superfamily (MFS) profile" evidence="7">
    <location>
        <begin position="130"/>
        <end position="581"/>
    </location>
</feature>
<feature type="transmembrane region" description="Helical" evidence="6">
    <location>
        <begin position="556"/>
        <end position="577"/>
    </location>
</feature>
<reference evidence="8 9" key="1">
    <citation type="submission" date="2016-07" db="EMBL/GenBank/DDBJ databases">
        <title>Comparative genomics of the entomopathogenic fungus Beauveria bassiana.</title>
        <authorList>
            <person name="Valero Jimenez C.A."/>
            <person name="Zwaan B.J."/>
            <person name="Van Kan J.A."/>
            <person name="Takken W."/>
            <person name="Debets A.J."/>
            <person name="Schoustra S.E."/>
            <person name="Koenraadt C.J."/>
        </authorList>
    </citation>
    <scope>NUCLEOTIDE SEQUENCE [LARGE SCALE GENOMIC DNA]</scope>
    <source>
        <strain evidence="8 9">ARSEF 8028</strain>
    </source>
</reference>
<organism evidence="8 9">
    <name type="scientific">Beauveria bassiana</name>
    <name type="common">White muscardine disease fungus</name>
    <name type="synonym">Tritirachium shiotae</name>
    <dbReference type="NCBI Taxonomy" id="176275"/>
    <lineage>
        <taxon>Eukaryota</taxon>
        <taxon>Fungi</taxon>
        <taxon>Dikarya</taxon>
        <taxon>Ascomycota</taxon>
        <taxon>Pezizomycotina</taxon>
        <taxon>Sordariomycetes</taxon>
        <taxon>Hypocreomycetidae</taxon>
        <taxon>Hypocreales</taxon>
        <taxon>Cordycipitaceae</taxon>
        <taxon>Beauveria</taxon>
    </lineage>
</organism>
<feature type="compositionally biased region" description="Low complexity" evidence="5">
    <location>
        <begin position="81"/>
        <end position="93"/>
    </location>
</feature>
<accession>A0A2S7Y5C5</accession>
<protein>
    <recommendedName>
        <fullName evidence="7">Major facilitator superfamily (MFS) profile domain-containing protein</fullName>
    </recommendedName>
</protein>
<comment type="subcellular location">
    <subcellularLocation>
        <location evidence="1">Membrane</location>
        <topology evidence="1">Multi-pass membrane protein</topology>
    </subcellularLocation>
</comment>
<feature type="transmembrane region" description="Helical" evidence="6">
    <location>
        <begin position="415"/>
        <end position="435"/>
    </location>
</feature>
<feature type="transmembrane region" description="Helical" evidence="6">
    <location>
        <begin position="369"/>
        <end position="395"/>
    </location>
</feature>
<keyword evidence="4 6" id="KW-0472">Membrane</keyword>
<feature type="transmembrane region" description="Helical" evidence="6">
    <location>
        <begin position="221"/>
        <end position="246"/>
    </location>
</feature>
<evidence type="ECO:0000256" key="2">
    <source>
        <dbReference type="ARBA" id="ARBA00022692"/>
    </source>
</evidence>
<sequence length="596" mass="64470">MAPAAASDAAPASKQESPEEHEHRETQSSILSINSARSESQVSSSRAPHDEKNDGVWSTGLDGLDVGAGVDPQNTAELGMSRSQSRASSTRTRPAVVVPRGQRRGLLSRFTIVPEVVNPYDYKRVTKWGITATIAVATAAAPLGSSIFYPALNTISIEFNTTSTITNLAVAMYMVAMSIFPIWWSAFSEQFGRRSIYLASFSLFVLFSIASALSVDISMLIVMRIGVGGASASVQAVGAGTIADIWEPRERGLAMSMFYLGPLLGPLFAPIIGGALSQAFGWKSTMWFLAIYGGVIVVMLTLLLPETLARREAAQPPPPPALISGDDTAAAAAAASLRRLSTRESTTLHAKKFTSAVYRFIFAPLKVLLILRFPPVLITVILAAFAFGSLFVMNITVQQQFAKPPYSYPELTVGLLYIPSGLGYIVGSLVGGRWLDYIMAREAVKANRYNDKGKLVYLPEDRLRENAWMAVTVYPCGLLLFGWTINYGVMWLAPAAGAFVFGITSMLVFSAATTMLTEFIRKKSSAGVAVNNFVRNLLSCIGTVVAAPWLNAVGPGWVFTATALFCMVISYICVFLLQRNGPKWRKVMEKALAETM</sequence>